<dbReference type="InterPro" id="IPR033907">
    <property type="entry name" value="Endolysin_autolysin"/>
</dbReference>
<evidence type="ECO:0000256" key="6">
    <source>
        <dbReference type="ARBA" id="ARBA00023295"/>
    </source>
</evidence>
<dbReference type="GO" id="GO:0003796">
    <property type="term" value="F:lysozyme activity"/>
    <property type="evidence" value="ECO:0007669"/>
    <property type="project" value="UniProtKB-EC"/>
</dbReference>
<keyword evidence="9" id="KW-1185">Reference proteome</keyword>
<keyword evidence="3 7" id="KW-0081">Bacteriolytic enzyme</keyword>
<dbReference type="EC" id="3.2.1.17" evidence="7"/>
<dbReference type="InterPro" id="IPR023346">
    <property type="entry name" value="Lysozyme-like_dom_sf"/>
</dbReference>
<proteinExistence type="inferred from homology"/>
<evidence type="ECO:0000313" key="8">
    <source>
        <dbReference type="EMBL" id="RDU95358.1"/>
    </source>
</evidence>
<dbReference type="SUPFAM" id="SSF53955">
    <property type="entry name" value="Lysozyme-like"/>
    <property type="match status" value="1"/>
</dbReference>
<dbReference type="OrthoDB" id="5327667at2"/>
<keyword evidence="4 7" id="KW-0378">Hydrolase</keyword>
<evidence type="ECO:0000256" key="5">
    <source>
        <dbReference type="ARBA" id="ARBA00023200"/>
    </source>
</evidence>
<dbReference type="RefSeq" id="WP_115537122.1">
    <property type="nucleotide sequence ID" value="NZ_QRGA01000020.1"/>
</dbReference>
<dbReference type="Gene3D" id="1.10.530.40">
    <property type="match status" value="1"/>
</dbReference>
<comment type="catalytic activity">
    <reaction evidence="1 7">
        <text>Hydrolysis of (1-&gt;4)-beta-linkages between N-acetylmuramic acid and N-acetyl-D-glucosamine residues in a peptidoglycan and between N-acetyl-D-glucosamine residues in chitodextrins.</text>
        <dbReference type="EC" id="3.2.1.17"/>
    </reaction>
</comment>
<gene>
    <name evidence="8" type="ORF">DWV00_29395</name>
</gene>
<dbReference type="PANTHER" id="PTHR38107">
    <property type="match status" value="1"/>
</dbReference>
<accession>A0A3D8JQQ4</accession>
<organism evidence="8 9">
    <name type="scientific">Trinickia dinghuensis</name>
    <dbReference type="NCBI Taxonomy" id="2291023"/>
    <lineage>
        <taxon>Bacteria</taxon>
        <taxon>Pseudomonadati</taxon>
        <taxon>Pseudomonadota</taxon>
        <taxon>Betaproteobacteria</taxon>
        <taxon>Burkholderiales</taxon>
        <taxon>Burkholderiaceae</taxon>
        <taxon>Trinickia</taxon>
    </lineage>
</organism>
<evidence type="ECO:0000313" key="9">
    <source>
        <dbReference type="Proteomes" id="UP000256838"/>
    </source>
</evidence>
<keyword evidence="2 7" id="KW-0929">Antimicrobial</keyword>
<comment type="similarity">
    <text evidence="7">Belongs to the glycosyl hydrolase 24 family.</text>
</comment>
<dbReference type="GO" id="GO:0009253">
    <property type="term" value="P:peptidoglycan catabolic process"/>
    <property type="evidence" value="ECO:0007669"/>
    <property type="project" value="InterPro"/>
</dbReference>
<evidence type="ECO:0000256" key="2">
    <source>
        <dbReference type="ARBA" id="ARBA00022529"/>
    </source>
</evidence>
<evidence type="ECO:0000256" key="1">
    <source>
        <dbReference type="ARBA" id="ARBA00000632"/>
    </source>
</evidence>
<dbReference type="GO" id="GO:0031640">
    <property type="term" value="P:killing of cells of another organism"/>
    <property type="evidence" value="ECO:0007669"/>
    <property type="project" value="UniProtKB-KW"/>
</dbReference>
<dbReference type="EMBL" id="QRGA01000020">
    <property type="protein sequence ID" value="RDU95358.1"/>
    <property type="molecule type" value="Genomic_DNA"/>
</dbReference>
<evidence type="ECO:0000256" key="7">
    <source>
        <dbReference type="RuleBase" id="RU003788"/>
    </source>
</evidence>
<dbReference type="Pfam" id="PF00959">
    <property type="entry name" value="Phage_lysozyme"/>
    <property type="match status" value="1"/>
</dbReference>
<dbReference type="GO" id="GO:0042742">
    <property type="term" value="P:defense response to bacterium"/>
    <property type="evidence" value="ECO:0007669"/>
    <property type="project" value="UniProtKB-KW"/>
</dbReference>
<reference evidence="8 9" key="1">
    <citation type="submission" date="2018-08" db="EMBL/GenBank/DDBJ databases">
        <title>Paraburkholderia sp. DHOM06 isolated from forest soil.</title>
        <authorList>
            <person name="Gao Z.-H."/>
            <person name="Qiu L.-H."/>
        </authorList>
    </citation>
    <scope>NUCLEOTIDE SEQUENCE [LARGE SCALE GENOMIC DNA]</scope>
    <source>
        <strain evidence="8 9">DHOM06</strain>
    </source>
</reference>
<dbReference type="GO" id="GO:0016998">
    <property type="term" value="P:cell wall macromolecule catabolic process"/>
    <property type="evidence" value="ECO:0007669"/>
    <property type="project" value="InterPro"/>
</dbReference>
<dbReference type="Proteomes" id="UP000256838">
    <property type="component" value="Unassembled WGS sequence"/>
</dbReference>
<keyword evidence="6 7" id="KW-0326">Glycosidase</keyword>
<comment type="caution">
    <text evidence="8">The sequence shown here is derived from an EMBL/GenBank/DDBJ whole genome shotgun (WGS) entry which is preliminary data.</text>
</comment>
<dbReference type="AlphaFoldDB" id="A0A3D8JQQ4"/>
<dbReference type="HAMAP" id="MF_04110">
    <property type="entry name" value="ENDOLYSIN_T4"/>
    <property type="match status" value="1"/>
</dbReference>
<dbReference type="PANTHER" id="PTHR38107:SF3">
    <property type="entry name" value="LYSOZYME RRRD-RELATED"/>
    <property type="match status" value="1"/>
</dbReference>
<dbReference type="InterPro" id="IPR002196">
    <property type="entry name" value="Glyco_hydro_24"/>
</dbReference>
<dbReference type="CDD" id="cd00737">
    <property type="entry name" value="lyz_endolysin_autolysin"/>
    <property type="match status" value="1"/>
</dbReference>
<name>A0A3D8JQQ4_9BURK</name>
<evidence type="ECO:0000256" key="3">
    <source>
        <dbReference type="ARBA" id="ARBA00022638"/>
    </source>
</evidence>
<dbReference type="InterPro" id="IPR034690">
    <property type="entry name" value="Endolysin_T4_type"/>
</dbReference>
<evidence type="ECO:0000256" key="4">
    <source>
        <dbReference type="ARBA" id="ARBA00022801"/>
    </source>
</evidence>
<sequence length="151" mass="16107">MKINEAGINLIKEFEGLRLTAYADVVGVLTIGYGHTGPDVKPGMVITEAQAGQLLIDDLARFENGVSGLVKVPVNANQFSALVSFSYNVGLGNLGGSTLLRLLNQSDYAGAAQQFPLWDKAGGRELPGLLRRRQAEQALFQTPVDQGVNHG</sequence>
<dbReference type="InterPro" id="IPR023347">
    <property type="entry name" value="Lysozyme_dom_sf"/>
</dbReference>
<protein>
    <recommendedName>
        <fullName evidence="7">Lysozyme</fullName>
        <ecNumber evidence="7">3.2.1.17</ecNumber>
    </recommendedName>
</protein>
<dbReference type="InterPro" id="IPR051018">
    <property type="entry name" value="Bacteriophage_GH24"/>
</dbReference>
<keyword evidence="5" id="KW-1035">Host cytoplasm</keyword>